<proteinExistence type="predicted"/>
<feature type="compositionally biased region" description="Low complexity" evidence="1">
    <location>
        <begin position="183"/>
        <end position="197"/>
    </location>
</feature>
<feature type="compositionally biased region" description="Basic and acidic residues" evidence="1">
    <location>
        <begin position="158"/>
        <end position="169"/>
    </location>
</feature>
<protein>
    <submittedName>
        <fullName evidence="2">Uncharacterized protein</fullName>
    </submittedName>
</protein>
<evidence type="ECO:0000256" key="1">
    <source>
        <dbReference type="SAM" id="MobiDB-lite"/>
    </source>
</evidence>
<sequence>MNSLNILSARVSPPPSSPPSRSNSITSLSLASQADLASGDHGKVASEDPKSGAQPRVEDDPNILSEPDYAKHGDLDETTPLLQGGDGNSRSTPWHLIPRRIAASLINSLRWFISTLAAPGVYLFAFFCNERGQFAPFYPLKRLTAWYDAKAPGTMAPKHSDFAIDEKDGPPLGSRVRRRSSVRPRPSVSSGSSSAASESERDALQNATRARSKSHSTARHTRSTSFDEAEDSAAGKRSIRIKLNNNEDALRQRRHRKTQSAVSRTGKSGQLATPDISAQLKSPRHPSARLRDIPERPPRRDR</sequence>
<feature type="region of interest" description="Disordered" evidence="1">
    <location>
        <begin position="1"/>
        <end position="93"/>
    </location>
</feature>
<dbReference type="OrthoDB" id="277011at2759"/>
<feature type="compositionally biased region" description="Low complexity" evidence="1">
    <location>
        <begin position="19"/>
        <end position="37"/>
    </location>
</feature>
<feature type="region of interest" description="Disordered" evidence="1">
    <location>
        <begin position="157"/>
        <end position="302"/>
    </location>
</feature>
<evidence type="ECO:0000313" key="2">
    <source>
        <dbReference type="EMBL" id="CAI4215324.1"/>
    </source>
</evidence>
<keyword evidence="3" id="KW-1185">Reference proteome</keyword>
<feature type="compositionally biased region" description="Basic and acidic residues" evidence="1">
    <location>
        <begin position="38"/>
        <end position="50"/>
    </location>
</feature>
<comment type="caution">
    <text evidence="2">The sequence shown here is derived from an EMBL/GenBank/DDBJ whole genome shotgun (WGS) entry which is preliminary data.</text>
</comment>
<organism evidence="2 3">
    <name type="scientific">Parascedosporium putredinis</name>
    <dbReference type="NCBI Taxonomy" id="1442378"/>
    <lineage>
        <taxon>Eukaryota</taxon>
        <taxon>Fungi</taxon>
        <taxon>Dikarya</taxon>
        <taxon>Ascomycota</taxon>
        <taxon>Pezizomycotina</taxon>
        <taxon>Sordariomycetes</taxon>
        <taxon>Hypocreomycetidae</taxon>
        <taxon>Microascales</taxon>
        <taxon>Microascaceae</taxon>
        <taxon>Parascedosporium</taxon>
    </lineage>
</organism>
<dbReference type="Proteomes" id="UP000838763">
    <property type="component" value="Unassembled WGS sequence"/>
</dbReference>
<feature type="compositionally biased region" description="Basic and acidic residues" evidence="1">
    <location>
        <begin position="289"/>
        <end position="302"/>
    </location>
</feature>
<accession>A0A9P1H4V1</accession>
<name>A0A9P1H4V1_9PEZI</name>
<gene>
    <name evidence="2" type="ORF">PPNO1_LOCUS5038</name>
</gene>
<dbReference type="AlphaFoldDB" id="A0A9P1H4V1"/>
<evidence type="ECO:0000313" key="3">
    <source>
        <dbReference type="Proteomes" id="UP000838763"/>
    </source>
</evidence>
<dbReference type="EMBL" id="CALLCH030000012">
    <property type="protein sequence ID" value="CAI4215324.1"/>
    <property type="molecule type" value="Genomic_DNA"/>
</dbReference>
<feature type="compositionally biased region" description="Polar residues" evidence="1">
    <location>
        <begin position="259"/>
        <end position="271"/>
    </location>
</feature>
<reference evidence="2" key="1">
    <citation type="submission" date="2022-11" db="EMBL/GenBank/DDBJ databases">
        <authorList>
            <person name="Scott C."/>
            <person name="Bruce N."/>
        </authorList>
    </citation>
    <scope>NUCLEOTIDE SEQUENCE</scope>
</reference>
<feature type="compositionally biased region" description="Basic residues" evidence="1">
    <location>
        <begin position="210"/>
        <end position="222"/>
    </location>
</feature>